<evidence type="ECO:0000313" key="6">
    <source>
        <dbReference type="EMBL" id="CEO95564.1"/>
    </source>
</evidence>
<dbReference type="AlphaFoldDB" id="A0A0G4IK95"/>
<dbReference type="InterPro" id="IPR016211">
    <property type="entry name" value="Glu/Phe/Leu/Val/Trp_DH_bac/arc"/>
</dbReference>
<reference evidence="6 8" key="1">
    <citation type="submission" date="2015-02" db="EMBL/GenBank/DDBJ databases">
        <authorList>
            <person name="Chooi Y.-H."/>
        </authorList>
    </citation>
    <scope>NUCLEOTIDE SEQUENCE [LARGE SCALE GENOMIC DNA]</scope>
    <source>
        <strain evidence="6">E3</strain>
    </source>
</reference>
<evidence type="ECO:0000256" key="3">
    <source>
        <dbReference type="ARBA" id="ARBA00023027"/>
    </source>
</evidence>
<dbReference type="SUPFAM" id="SSF51735">
    <property type="entry name" value="NAD(P)-binding Rossmann-fold domains"/>
    <property type="match status" value="1"/>
</dbReference>
<dbReference type="Gene3D" id="3.40.50.720">
    <property type="entry name" value="NAD(P)-binding Rossmann-like Domain"/>
    <property type="match status" value="1"/>
</dbReference>
<dbReference type="EMBL" id="OVEO01000014">
    <property type="protein sequence ID" value="SPR00436.1"/>
    <property type="molecule type" value="Genomic_DNA"/>
</dbReference>
<evidence type="ECO:0000313" key="8">
    <source>
        <dbReference type="Proteomes" id="UP000039324"/>
    </source>
</evidence>
<dbReference type="PANTHER" id="PTHR42722">
    <property type="entry name" value="LEUCINE DEHYDROGENASE"/>
    <property type="match status" value="1"/>
</dbReference>
<dbReference type="SUPFAM" id="SSF53223">
    <property type="entry name" value="Aminoacid dehydrogenase-like, N-terminal domain"/>
    <property type="match status" value="1"/>
</dbReference>
<dbReference type="EMBL" id="CDSF01000024">
    <property type="protein sequence ID" value="CEO95564.1"/>
    <property type="molecule type" value="Genomic_DNA"/>
</dbReference>
<dbReference type="Proteomes" id="UP000290189">
    <property type="component" value="Unassembled WGS sequence"/>
</dbReference>
<protein>
    <recommendedName>
        <fullName evidence="5">Glutamate/phenylalanine/leucine/valine/L-tryptophan dehydrogenase C-terminal domain-containing protein</fullName>
    </recommendedName>
</protein>
<organism evidence="6 8">
    <name type="scientific">Plasmodiophora brassicae</name>
    <name type="common">Clubroot disease agent</name>
    <dbReference type="NCBI Taxonomy" id="37360"/>
    <lineage>
        <taxon>Eukaryota</taxon>
        <taxon>Sar</taxon>
        <taxon>Rhizaria</taxon>
        <taxon>Endomyxa</taxon>
        <taxon>Phytomyxea</taxon>
        <taxon>Plasmodiophorida</taxon>
        <taxon>Plasmodiophoridae</taxon>
        <taxon>Plasmodiophora</taxon>
    </lineage>
</organism>
<feature type="domain" description="Glutamate/phenylalanine/leucine/valine/L-tryptophan dehydrogenase C-terminal" evidence="5">
    <location>
        <begin position="207"/>
        <end position="435"/>
    </location>
</feature>
<dbReference type="PRINTS" id="PR00082">
    <property type="entry name" value="GLFDHDRGNASE"/>
</dbReference>
<dbReference type="SMART" id="SM00839">
    <property type="entry name" value="ELFV_dehydrog"/>
    <property type="match status" value="1"/>
</dbReference>
<dbReference type="GO" id="GO:0016639">
    <property type="term" value="F:oxidoreductase activity, acting on the CH-NH2 group of donors, NAD or NADP as acceptor"/>
    <property type="evidence" value="ECO:0007669"/>
    <property type="project" value="InterPro"/>
</dbReference>
<accession>A0A0G4IK95</accession>
<dbReference type="InterPro" id="IPR006095">
    <property type="entry name" value="Glu/Leu/Phe/Val/Trp_DH"/>
</dbReference>
<dbReference type="STRING" id="37360.A0A0G4IK95"/>
<comment type="similarity">
    <text evidence="1 4">Belongs to the Glu/Leu/Phe/Val dehydrogenases family.</text>
</comment>
<keyword evidence="2 4" id="KW-0560">Oxidoreductase</keyword>
<sequence length="458" mass="49343">MASTATMSSVAKRGAVAMDSTIADVISAMLAAGQHRSYIVFDEGRRFRTSHNMFDGIASAIVDDKRDFNQHEAIFLEVSPSKDALFSATLWRTVRGQGAGGVRYWPSYDRFADFLSDGLRLSQGMGRKNALAGLYWGGGKGVIASVNSRLSPDRRRALFEDYGSFITSLDGCYVTAEDVGVGNQDMMAIFSKTRFTTCIPGQVGGSGNPSVATGTGVVCAVEAALDWRNRGDALAGKSVAIQGAGNVAQSVIANLLRRNVDYVKVTDISPDTLAIASAHAKRHDNGKSVVEFALSSRGDNSILSEDVDVVIPCALGGVLNQGTIPKIKAPIVCGAANNQLLDEETDAVSITEKGIVFVPDFIANRMGIVTCANEQYGYVSDDPAITRHFGRDWDNSIWKVSQSVLDRAKAERIPTAIAAKRIADELAAEPHPIWGHRCKQIVESLVARRWHRQHAANH</sequence>
<evidence type="ECO:0000313" key="9">
    <source>
        <dbReference type="Proteomes" id="UP000290189"/>
    </source>
</evidence>
<proteinExistence type="inferred from homology"/>
<dbReference type="PANTHER" id="PTHR42722:SF1">
    <property type="entry name" value="VALINE DEHYDROGENASE"/>
    <property type="match status" value="1"/>
</dbReference>
<dbReference type="InterPro" id="IPR006096">
    <property type="entry name" value="Glu/Leu/Phe/Val/Trp_DH_C"/>
</dbReference>
<reference evidence="7 9" key="2">
    <citation type="submission" date="2018-03" db="EMBL/GenBank/DDBJ databases">
        <authorList>
            <person name="Fogelqvist J."/>
        </authorList>
    </citation>
    <scope>NUCLEOTIDE SEQUENCE [LARGE SCALE GENOMIC DNA]</scope>
</reference>
<dbReference type="GO" id="GO:0006520">
    <property type="term" value="P:amino acid metabolic process"/>
    <property type="evidence" value="ECO:0007669"/>
    <property type="project" value="InterPro"/>
</dbReference>
<gene>
    <name evidence="6" type="ORF">PBRA_004290</name>
    <name evidence="7" type="ORF">PLBR_LOCUS7651</name>
</gene>
<dbReference type="InterPro" id="IPR046346">
    <property type="entry name" value="Aminoacid_DH-like_N_sf"/>
</dbReference>
<dbReference type="Pfam" id="PF02812">
    <property type="entry name" value="ELFV_dehydrog_N"/>
    <property type="match status" value="1"/>
</dbReference>
<evidence type="ECO:0000259" key="5">
    <source>
        <dbReference type="SMART" id="SM00839"/>
    </source>
</evidence>
<keyword evidence="8" id="KW-1185">Reference proteome</keyword>
<dbReference type="OrthoDB" id="6718861at2759"/>
<evidence type="ECO:0000256" key="1">
    <source>
        <dbReference type="ARBA" id="ARBA00006382"/>
    </source>
</evidence>
<dbReference type="Proteomes" id="UP000039324">
    <property type="component" value="Unassembled WGS sequence"/>
</dbReference>
<dbReference type="OMA" id="TDMGTTM"/>
<evidence type="ECO:0000256" key="4">
    <source>
        <dbReference type="RuleBase" id="RU004417"/>
    </source>
</evidence>
<evidence type="ECO:0000313" key="7">
    <source>
        <dbReference type="EMBL" id="SPR00436.1"/>
    </source>
</evidence>
<evidence type="ECO:0000256" key="2">
    <source>
        <dbReference type="ARBA" id="ARBA00023002"/>
    </source>
</evidence>
<dbReference type="Gene3D" id="3.40.50.10860">
    <property type="entry name" value="Leucine Dehydrogenase, chain A, domain 1"/>
    <property type="match status" value="1"/>
</dbReference>
<name>A0A0G4IK95_PLABS</name>
<dbReference type="InterPro" id="IPR006097">
    <property type="entry name" value="Glu/Leu/Phe/Val/Trp_DH_dimer"/>
</dbReference>
<keyword evidence="3" id="KW-0520">NAD</keyword>
<dbReference type="Pfam" id="PF00208">
    <property type="entry name" value="ELFV_dehydrog"/>
    <property type="match status" value="1"/>
</dbReference>
<keyword evidence="7" id="KW-0496">Mitochondrion</keyword>
<geneLocation type="mitochondrion" evidence="7"/>
<dbReference type="InterPro" id="IPR036291">
    <property type="entry name" value="NAD(P)-bd_dom_sf"/>
</dbReference>